<accession>A0ABW6KBF9</accession>
<dbReference type="InterPro" id="IPR002731">
    <property type="entry name" value="ATPase_BadF"/>
</dbReference>
<dbReference type="Gene3D" id="3.30.420.40">
    <property type="match status" value="2"/>
</dbReference>
<dbReference type="Proteomes" id="UP001601059">
    <property type="component" value="Unassembled WGS sequence"/>
</dbReference>
<dbReference type="PANTHER" id="PTHR43190">
    <property type="entry name" value="N-ACETYL-D-GLUCOSAMINE KINASE"/>
    <property type="match status" value="1"/>
</dbReference>
<sequence>MRLKNNARKRWIAIDGGGTKTSCVIGDEQGNILSKTIGTSSNIQTIPHQKVFTTLTHLIDKVLIDSGSEFKQVESIQLCLAGADRESDKQIIKRLFEDTIYEQKLQIKNDAEAALASGTWGESGLLLIAGTGSIVYGVSYKPAKMIRVGGWGYLLGDEGSGFYIGLKGLKAVLKSYDNRGDSTTLTSLILNHFQLQQVPELVRLYSEESVVPNIANLSKYVFEAAKLEDPVATGILEDAVHELIRMVEVGQNKFENNNCLLVLHGGLFSDSYFKELFIRKLNSVHEDHKVVYPEIPAVVGAYLLAIKGAGLLIDENFKKKVRLSWSKLEQQN</sequence>
<feature type="domain" description="ATPase BadF/BadG/BcrA/BcrD type" evidence="1">
    <location>
        <begin position="14"/>
        <end position="305"/>
    </location>
</feature>
<dbReference type="EMBL" id="JBIACK010000002">
    <property type="protein sequence ID" value="MFE8700260.1"/>
    <property type="molecule type" value="Genomic_DNA"/>
</dbReference>
<evidence type="ECO:0000259" key="1">
    <source>
        <dbReference type="Pfam" id="PF01869"/>
    </source>
</evidence>
<dbReference type="PANTHER" id="PTHR43190:SF3">
    <property type="entry name" value="N-ACETYL-D-GLUCOSAMINE KINASE"/>
    <property type="match status" value="1"/>
</dbReference>
<dbReference type="Pfam" id="PF01869">
    <property type="entry name" value="BcrAD_BadFG"/>
    <property type="match status" value="1"/>
</dbReference>
<dbReference type="CDD" id="cd24007">
    <property type="entry name" value="ASKHA_NBD_eukNAGK-like"/>
    <property type="match status" value="1"/>
</dbReference>
<reference evidence="2 3" key="1">
    <citation type="submission" date="2024-08" db="EMBL/GenBank/DDBJ databases">
        <title>Two novel Cytobacillus novel species.</title>
        <authorList>
            <person name="Liu G."/>
        </authorList>
    </citation>
    <scope>NUCLEOTIDE SEQUENCE [LARGE SCALE GENOMIC DNA]</scope>
    <source>
        <strain evidence="2 3">FJAT-54145</strain>
    </source>
</reference>
<protein>
    <submittedName>
        <fullName evidence="2">BadF/BadG/BcrA/BcrD ATPase family protein</fullName>
    </submittedName>
</protein>
<comment type="caution">
    <text evidence="2">The sequence shown here is derived from an EMBL/GenBank/DDBJ whole genome shotgun (WGS) entry which is preliminary data.</text>
</comment>
<dbReference type="SUPFAM" id="SSF53067">
    <property type="entry name" value="Actin-like ATPase domain"/>
    <property type="match status" value="2"/>
</dbReference>
<dbReference type="RefSeq" id="WP_389359271.1">
    <property type="nucleotide sequence ID" value="NZ_JBIACK010000002.1"/>
</dbReference>
<evidence type="ECO:0000313" key="3">
    <source>
        <dbReference type="Proteomes" id="UP001601059"/>
    </source>
</evidence>
<dbReference type="InterPro" id="IPR052519">
    <property type="entry name" value="Euk-type_GlcNAc_Kinase"/>
</dbReference>
<proteinExistence type="predicted"/>
<dbReference type="InterPro" id="IPR043129">
    <property type="entry name" value="ATPase_NBD"/>
</dbReference>
<keyword evidence="3" id="KW-1185">Reference proteome</keyword>
<name>A0ABW6KBF9_9BACI</name>
<evidence type="ECO:0000313" key="2">
    <source>
        <dbReference type="EMBL" id="MFE8700260.1"/>
    </source>
</evidence>
<gene>
    <name evidence="2" type="ORF">ACFYKX_06535</name>
</gene>
<organism evidence="2 3">
    <name type="scientific">Cytobacillus spartinae</name>
    <dbReference type="NCBI Taxonomy" id="3299023"/>
    <lineage>
        <taxon>Bacteria</taxon>
        <taxon>Bacillati</taxon>
        <taxon>Bacillota</taxon>
        <taxon>Bacilli</taxon>
        <taxon>Bacillales</taxon>
        <taxon>Bacillaceae</taxon>
        <taxon>Cytobacillus</taxon>
    </lineage>
</organism>